<evidence type="ECO:0000313" key="3">
    <source>
        <dbReference type="Proteomes" id="UP000623129"/>
    </source>
</evidence>
<sequence>MWWWPNSEWWGDYQSQVVTFSSSGTKARCRWSYDNVPVLHPSNLKIFTKDEMLRIKCVLCVTPRPPAPAPPLKPDVDKPAGTNNQGTPSGANSSFDNGFHTADYAPPNGPNNTKLPRQPTVRIYCQANDELSVTARNGTVVLAPANPNDHYQHWIKDMSYGDKVKDASGLPAFALVNRVTGEAIKNPAGENQEISLVTYNKNRLDDSVKWTEMWSTGFRAIRIADTTSLTLTAIASADDDKFSDGTKIVVKKWVGNPLQRWMIVPIVFLGF</sequence>
<proteinExistence type="predicted"/>
<dbReference type="Proteomes" id="UP000623129">
    <property type="component" value="Unassembled WGS sequence"/>
</dbReference>
<protein>
    <recommendedName>
        <fullName evidence="4">Ricin B lectin domain-containing protein</fullName>
    </recommendedName>
</protein>
<name>A0A833RGQ9_9POAL</name>
<dbReference type="OrthoDB" id="7769065at2759"/>
<feature type="region of interest" description="Disordered" evidence="1">
    <location>
        <begin position="68"/>
        <end position="116"/>
    </location>
</feature>
<organism evidence="2 3">
    <name type="scientific">Carex littledalei</name>
    <dbReference type="NCBI Taxonomy" id="544730"/>
    <lineage>
        <taxon>Eukaryota</taxon>
        <taxon>Viridiplantae</taxon>
        <taxon>Streptophyta</taxon>
        <taxon>Embryophyta</taxon>
        <taxon>Tracheophyta</taxon>
        <taxon>Spermatophyta</taxon>
        <taxon>Magnoliopsida</taxon>
        <taxon>Liliopsida</taxon>
        <taxon>Poales</taxon>
        <taxon>Cyperaceae</taxon>
        <taxon>Cyperoideae</taxon>
        <taxon>Cariceae</taxon>
        <taxon>Carex</taxon>
        <taxon>Carex subgen. Euthyceras</taxon>
    </lineage>
</organism>
<evidence type="ECO:0000256" key="1">
    <source>
        <dbReference type="SAM" id="MobiDB-lite"/>
    </source>
</evidence>
<dbReference type="AlphaFoldDB" id="A0A833RGQ9"/>
<dbReference type="CDD" id="cd23431">
    <property type="entry name" value="beta-trefoil_Ricin_AtEULS3-like"/>
    <property type="match status" value="1"/>
</dbReference>
<gene>
    <name evidence="2" type="ORF">FCM35_KLT09496</name>
</gene>
<dbReference type="InterPro" id="IPR040249">
    <property type="entry name" value="Ricin_B-like_lectin_EULS3-like"/>
</dbReference>
<evidence type="ECO:0008006" key="4">
    <source>
        <dbReference type="Google" id="ProtNLM"/>
    </source>
</evidence>
<feature type="compositionally biased region" description="Polar residues" evidence="1">
    <location>
        <begin position="81"/>
        <end position="96"/>
    </location>
</feature>
<dbReference type="SUPFAM" id="SSF50370">
    <property type="entry name" value="Ricin B-like lectins"/>
    <property type="match status" value="1"/>
</dbReference>
<comment type="caution">
    <text evidence="2">The sequence shown here is derived from an EMBL/GenBank/DDBJ whole genome shotgun (WGS) entry which is preliminary data.</text>
</comment>
<dbReference type="InterPro" id="IPR035992">
    <property type="entry name" value="Ricin_B-like_lectins"/>
</dbReference>
<evidence type="ECO:0000313" key="2">
    <source>
        <dbReference type="EMBL" id="KAF3340652.1"/>
    </source>
</evidence>
<keyword evidence="3" id="KW-1185">Reference proteome</keyword>
<reference evidence="2" key="1">
    <citation type="submission" date="2020-01" db="EMBL/GenBank/DDBJ databases">
        <title>Genome sequence of Kobresia littledalei, the first chromosome-level genome in the family Cyperaceae.</title>
        <authorList>
            <person name="Qu G."/>
        </authorList>
    </citation>
    <scope>NUCLEOTIDE SEQUENCE</scope>
    <source>
        <strain evidence="2">C.B.Clarke</strain>
        <tissue evidence="2">Leaf</tissue>
    </source>
</reference>
<accession>A0A833RGQ9</accession>
<dbReference type="PANTHER" id="PTHR31257:SF21">
    <property type="entry name" value="OS07G0683600 PROTEIN"/>
    <property type="match status" value="1"/>
</dbReference>
<dbReference type="EMBL" id="SWLB01000002">
    <property type="protein sequence ID" value="KAF3340652.1"/>
    <property type="molecule type" value="Genomic_DNA"/>
</dbReference>
<dbReference type="PANTHER" id="PTHR31257">
    <property type="entry name" value="RICIN B-LIKE LECTIN EULS3"/>
    <property type="match status" value="1"/>
</dbReference>